<gene>
    <name evidence="4" type="ORF">yc1106_07711</name>
</gene>
<dbReference type="EMBL" id="CP089279">
    <property type="protein sequence ID" value="USP80437.1"/>
    <property type="molecule type" value="Genomic_DNA"/>
</dbReference>
<dbReference type="GO" id="GO:0016616">
    <property type="term" value="F:oxidoreductase activity, acting on the CH-OH group of donors, NAD or NADP as acceptor"/>
    <property type="evidence" value="ECO:0007669"/>
    <property type="project" value="TreeGrafter"/>
</dbReference>
<dbReference type="InterPro" id="IPR001509">
    <property type="entry name" value="Epimerase_deHydtase"/>
</dbReference>
<evidence type="ECO:0000259" key="3">
    <source>
        <dbReference type="Pfam" id="PF01370"/>
    </source>
</evidence>
<evidence type="ECO:0000256" key="1">
    <source>
        <dbReference type="ARBA" id="ARBA00023002"/>
    </source>
</evidence>
<proteinExistence type="inferred from homology"/>
<dbReference type="PANTHER" id="PTHR10366">
    <property type="entry name" value="NAD DEPENDENT EPIMERASE/DEHYDRATASE"/>
    <property type="match status" value="1"/>
</dbReference>
<evidence type="ECO:0000313" key="5">
    <source>
        <dbReference type="Proteomes" id="UP001056012"/>
    </source>
</evidence>
<dbReference type="OrthoDB" id="2735536at2759"/>
<feature type="domain" description="NAD-dependent epimerase/dehydratase" evidence="3">
    <location>
        <begin position="6"/>
        <end position="250"/>
    </location>
</feature>
<comment type="similarity">
    <text evidence="2">Belongs to the NAD(P)-dependent epimerase/dehydratase family. Dihydroflavonol-4-reductase subfamily.</text>
</comment>
<reference evidence="4" key="1">
    <citation type="submission" date="2021-12" db="EMBL/GenBank/DDBJ databases">
        <title>Curvularia clavata genome.</title>
        <authorList>
            <person name="Cao Y."/>
        </authorList>
    </citation>
    <scope>NUCLEOTIDE SEQUENCE</scope>
    <source>
        <strain evidence="4">Yc1106</strain>
    </source>
</reference>
<dbReference type="InterPro" id="IPR050425">
    <property type="entry name" value="NAD(P)_dehydrat-like"/>
</dbReference>
<accession>A0A9Q9DV37</accession>
<evidence type="ECO:0000313" key="4">
    <source>
        <dbReference type="EMBL" id="USP80437.1"/>
    </source>
</evidence>
<dbReference type="Pfam" id="PF01370">
    <property type="entry name" value="Epimerase"/>
    <property type="match status" value="1"/>
</dbReference>
<keyword evidence="1" id="KW-0560">Oxidoreductase</keyword>
<dbReference type="Gene3D" id="3.40.50.720">
    <property type="entry name" value="NAD(P)-binding Rossmann-like Domain"/>
    <property type="match status" value="1"/>
</dbReference>
<sequence>MPNKSLVTGGSGYVGSHLVKQLLELGDSVNATVRSLKNEKKISHLLEMQKTWPGQLNLFEADLSVAGSFDTAAEDCTVVYHVASPFLMEEQIKDAQKEVIEPALEGTRNVLAAVERSKSVELVVMTSTVGAIFGDYADVLQMDNKTLAEQYYNTTSSPTHNAYHYSKVIAEKEAWRLYEAQEAKRWRLITINPGLVLGPSLSPNSDSGSLFLLDELMSGKLWFGVPKLWFTTVDVREVAQAHIRATQSATANGRYILAREEMTSFKEISLIIRKNCSSSLCIPRHEIPRIVTRIVGPLFGLTQKWMSLNLGVKFAVDNKRSITELGIRYRPLQETIIDHFRFWEASAKQKK</sequence>
<keyword evidence="5" id="KW-1185">Reference proteome</keyword>
<dbReference type="VEuPathDB" id="FungiDB:yc1106_07711"/>
<dbReference type="SUPFAM" id="SSF51735">
    <property type="entry name" value="NAD(P)-binding Rossmann-fold domains"/>
    <property type="match status" value="1"/>
</dbReference>
<dbReference type="FunFam" id="3.40.50.720:FF:000085">
    <property type="entry name" value="Dihydroflavonol reductase"/>
    <property type="match status" value="1"/>
</dbReference>
<organism evidence="4 5">
    <name type="scientific">Curvularia clavata</name>
    <dbReference type="NCBI Taxonomy" id="95742"/>
    <lineage>
        <taxon>Eukaryota</taxon>
        <taxon>Fungi</taxon>
        <taxon>Dikarya</taxon>
        <taxon>Ascomycota</taxon>
        <taxon>Pezizomycotina</taxon>
        <taxon>Dothideomycetes</taxon>
        <taxon>Pleosporomycetidae</taxon>
        <taxon>Pleosporales</taxon>
        <taxon>Pleosporineae</taxon>
        <taxon>Pleosporaceae</taxon>
        <taxon>Curvularia</taxon>
    </lineage>
</organism>
<dbReference type="InterPro" id="IPR036291">
    <property type="entry name" value="NAD(P)-bd_dom_sf"/>
</dbReference>
<evidence type="ECO:0000256" key="2">
    <source>
        <dbReference type="ARBA" id="ARBA00023445"/>
    </source>
</evidence>
<dbReference type="PANTHER" id="PTHR10366:SF564">
    <property type="entry name" value="STEROL-4-ALPHA-CARBOXYLATE 3-DEHYDROGENASE, DECARBOXYLATING"/>
    <property type="match status" value="1"/>
</dbReference>
<protein>
    <recommendedName>
        <fullName evidence="3">NAD-dependent epimerase/dehydratase domain-containing protein</fullName>
    </recommendedName>
</protein>
<dbReference type="Proteomes" id="UP001056012">
    <property type="component" value="Chromosome 6"/>
</dbReference>
<dbReference type="AlphaFoldDB" id="A0A9Q9DV37"/>
<name>A0A9Q9DV37_CURCL</name>